<dbReference type="InterPro" id="IPR001959">
    <property type="entry name" value="Transposase"/>
</dbReference>
<accession>A0A0E3S834</accession>
<dbReference type="Pfam" id="PF01385">
    <property type="entry name" value="OrfB_IS605"/>
    <property type="match status" value="1"/>
</dbReference>
<feature type="domain" description="Probable transposase IS891/IS1136/IS1341" evidence="1">
    <location>
        <begin position="37"/>
        <end position="82"/>
    </location>
</feature>
<dbReference type="OrthoDB" id="131357at2157"/>
<evidence type="ECO:0000313" key="2">
    <source>
        <dbReference type="EMBL" id="AKB75213.1"/>
    </source>
</evidence>
<keyword evidence="3" id="KW-1185">Reference proteome</keyword>
<evidence type="ECO:0000313" key="3">
    <source>
        <dbReference type="Proteomes" id="UP000033072"/>
    </source>
</evidence>
<gene>
    <name evidence="2" type="ORF">MSLAZ_1952</name>
</gene>
<dbReference type="Proteomes" id="UP000033072">
    <property type="component" value="Chromosome"/>
</dbReference>
<dbReference type="STRING" id="1434111.MSLAZ_1952"/>
<reference evidence="2 3" key="1">
    <citation type="submission" date="2014-07" db="EMBL/GenBank/DDBJ databases">
        <title>Methanogenic archaea and the global carbon cycle.</title>
        <authorList>
            <person name="Henriksen J.R."/>
            <person name="Luke J."/>
            <person name="Reinhart S."/>
            <person name="Benedict M.N."/>
            <person name="Youngblut N.D."/>
            <person name="Metcalf M.E."/>
            <person name="Whitaker R.J."/>
            <person name="Metcalf W.W."/>
        </authorList>
    </citation>
    <scope>NUCLEOTIDE SEQUENCE [LARGE SCALE GENOMIC DNA]</scope>
    <source>
        <strain evidence="2 3">Z-7289</strain>
    </source>
</reference>
<name>A0A0E3S834_9EURY</name>
<dbReference type="HOGENOM" id="CLU_2204133_0_0_2"/>
<proteinExistence type="predicted"/>
<evidence type="ECO:0000259" key="1">
    <source>
        <dbReference type="Pfam" id="PF01385"/>
    </source>
</evidence>
<dbReference type="AlphaFoldDB" id="A0A0E3S834"/>
<dbReference type="EMBL" id="CP009515">
    <property type="protein sequence ID" value="AKB75213.1"/>
    <property type="molecule type" value="Genomic_DNA"/>
</dbReference>
<sequence>MFCDDSVENDEKPVIIHICKVKIDINQLISDRLNNYFRKLSLIHEKIANQRHDFQHKVSNRLISENQAIAVETLNIKGMKKNHKLAQVVSDSAWYSFVLKLTYKLNG</sequence>
<protein>
    <submittedName>
        <fullName evidence="2">Mobile element protein</fullName>
    </submittedName>
</protein>
<dbReference type="KEGG" id="mls:MSLAZ_1952"/>
<organism evidence="2 3">
    <name type="scientific">Methanosarcina lacustris Z-7289</name>
    <dbReference type="NCBI Taxonomy" id="1434111"/>
    <lineage>
        <taxon>Archaea</taxon>
        <taxon>Methanobacteriati</taxon>
        <taxon>Methanobacteriota</taxon>
        <taxon>Stenosarchaea group</taxon>
        <taxon>Methanomicrobia</taxon>
        <taxon>Methanosarcinales</taxon>
        <taxon>Methanosarcinaceae</taxon>
        <taxon>Methanosarcina</taxon>
    </lineage>
</organism>